<dbReference type="RefSeq" id="WP_185375213.1">
    <property type="nucleotide sequence ID" value="NZ_JAAROL010000011.1"/>
</dbReference>
<evidence type="ECO:0000313" key="2">
    <source>
        <dbReference type="EMBL" id="MBC1333510.1"/>
    </source>
</evidence>
<dbReference type="AlphaFoldDB" id="A0A7X0WGR3"/>
<reference evidence="2 3" key="1">
    <citation type="submission" date="2020-03" db="EMBL/GenBank/DDBJ databases">
        <title>Soil Listeria distribution.</title>
        <authorList>
            <person name="Liao J."/>
            <person name="Wiedmann M."/>
        </authorList>
    </citation>
    <scope>NUCLEOTIDE SEQUENCE [LARGE SCALE GENOMIC DNA]</scope>
    <source>
        <strain evidence="2 3">FSL L7-1833</strain>
    </source>
</reference>
<evidence type="ECO:0000259" key="1">
    <source>
        <dbReference type="Pfam" id="PF10263"/>
    </source>
</evidence>
<feature type="domain" description="SprT-like" evidence="1">
    <location>
        <begin position="27"/>
        <end position="144"/>
    </location>
</feature>
<dbReference type="EMBL" id="JAAROL010000011">
    <property type="protein sequence ID" value="MBC1333510.1"/>
    <property type="molecule type" value="Genomic_DNA"/>
</dbReference>
<evidence type="ECO:0000313" key="3">
    <source>
        <dbReference type="Proteomes" id="UP000532866"/>
    </source>
</evidence>
<proteinExistence type="predicted"/>
<name>A0A7X0WGR3_9LIST</name>
<dbReference type="GO" id="GO:0006950">
    <property type="term" value="P:response to stress"/>
    <property type="evidence" value="ECO:0007669"/>
    <property type="project" value="UniProtKB-ARBA"/>
</dbReference>
<dbReference type="InterPro" id="IPR006640">
    <property type="entry name" value="SprT-like_domain"/>
</dbReference>
<gene>
    <name evidence="2" type="ORF">HB759_16310</name>
</gene>
<organism evidence="2 3">
    <name type="scientific">Listeria booriae</name>
    <dbReference type="NCBI Taxonomy" id="1552123"/>
    <lineage>
        <taxon>Bacteria</taxon>
        <taxon>Bacillati</taxon>
        <taxon>Bacillota</taxon>
        <taxon>Bacilli</taxon>
        <taxon>Bacillales</taxon>
        <taxon>Listeriaceae</taxon>
        <taxon>Listeria</taxon>
    </lineage>
</organism>
<protein>
    <recommendedName>
        <fullName evidence="1">SprT-like domain-containing protein</fullName>
    </recommendedName>
</protein>
<accession>A0A7X0WGR3</accession>
<dbReference type="Pfam" id="PF10263">
    <property type="entry name" value="SprT-like"/>
    <property type="match status" value="1"/>
</dbReference>
<sequence>MSKQDASTVSSTPLTPVTIESVTQELHKAFQLFNNTWFDSKLPVPAITIQSNGHKRLSMGWCSVNPVWGTKDGSQQMYEINLSAEFLADDFFEVMDTLLHEMVHLYHLVNNIQDTSRKGTYHNKKFRDKCLDIGFEYADPKPDKKHGYSFARIGQPLKDKIVAMDINAETFVIARRGFRYLRAVEDGATPEEASAAGNAYGPSETTSNSIKWVCPTCNMAVRSYKKEVNIICGECNEKFVKS</sequence>
<comment type="caution">
    <text evidence="2">The sequence shown here is derived from an EMBL/GenBank/DDBJ whole genome shotgun (WGS) entry which is preliminary data.</text>
</comment>
<dbReference type="Proteomes" id="UP000532866">
    <property type="component" value="Unassembled WGS sequence"/>
</dbReference>